<dbReference type="PANTHER" id="PTHR35271:SF1">
    <property type="entry name" value="ABC TRANSPORTER, SUBSTRATE-BINDING LIPOPROTEIN"/>
    <property type="match status" value="1"/>
</dbReference>
<sequence length="142" mass="15416">MAVPILEEQGIQPVIKTISSTNDISQAMNALINEEVDGIYLVTDNYIAASMTLVGEIGKEAGIPMVGGSNDMILENGLATYGLDYYELGVQTAEMLVRIIDEDLDPATTPVELANYLELVVNEDYVNAIGIDPQEIYGLMEE</sequence>
<dbReference type="EMBL" id="JACAOA010000028">
    <property type="protein sequence ID" value="MBA5729955.1"/>
    <property type="molecule type" value="Genomic_DNA"/>
</dbReference>
<reference evidence="1 2" key="1">
    <citation type="submission" date="2020-06" db="EMBL/GenBank/DDBJ databases">
        <title>Reclassification of Facklamia ignava, Facklamia soureckii and Facklami tabacinasalis as Falseniella iganva gen. nov., comb. nov., Hutsoniella ignava gen. nov., comb. nov., and Ruoffia tabacinasalis gen. nov., comb. nov and description of Ruoffia haltotolerans sp. nov., isolated from hypersaline Inland Sea of Qatar.</title>
        <authorList>
            <person name="Fotedar R."/>
            <person name="Sankaranarayanan K."/>
            <person name="Lawson P."/>
            <person name="Caldwell M."/>
            <person name="Zeyara A."/>
            <person name="Al Malki A."/>
            <person name="Ali M."/>
        </authorList>
    </citation>
    <scope>NUCLEOTIDE SEQUENCE [LARGE SCALE GENOMIC DNA]</scope>
    <source>
        <strain evidence="1 2">INB8</strain>
    </source>
</reference>
<dbReference type="SUPFAM" id="SSF53822">
    <property type="entry name" value="Periplasmic binding protein-like I"/>
    <property type="match status" value="1"/>
</dbReference>
<comment type="caution">
    <text evidence="1">The sequence shown here is derived from an EMBL/GenBank/DDBJ whole genome shotgun (WGS) entry which is preliminary data.</text>
</comment>
<accession>A0A839A8U5</accession>
<protein>
    <recommendedName>
        <fullName evidence="3">Periplasmic binding protein domain-containing protein</fullName>
    </recommendedName>
</protein>
<dbReference type="AlphaFoldDB" id="A0A839A8U5"/>
<keyword evidence="2" id="KW-1185">Reference proteome</keyword>
<dbReference type="Pfam" id="PF04392">
    <property type="entry name" value="ABC_sub_bind"/>
    <property type="match status" value="1"/>
</dbReference>
<evidence type="ECO:0000313" key="1">
    <source>
        <dbReference type="EMBL" id="MBA5729955.1"/>
    </source>
</evidence>
<dbReference type="Gene3D" id="3.40.50.2300">
    <property type="match status" value="1"/>
</dbReference>
<organism evidence="1 2">
    <name type="scientific">Ruoffia halotolerans</name>
    <dbReference type="NCBI Taxonomy" id="2748684"/>
    <lineage>
        <taxon>Bacteria</taxon>
        <taxon>Bacillati</taxon>
        <taxon>Bacillota</taxon>
        <taxon>Bacilli</taxon>
        <taxon>Lactobacillales</taxon>
        <taxon>Aerococcaceae</taxon>
        <taxon>Ruoffia</taxon>
    </lineage>
</organism>
<evidence type="ECO:0000313" key="2">
    <source>
        <dbReference type="Proteomes" id="UP000571018"/>
    </source>
</evidence>
<dbReference type="Proteomes" id="UP000571018">
    <property type="component" value="Unassembled WGS sequence"/>
</dbReference>
<gene>
    <name evidence="1" type="ORF">HW423_09180</name>
</gene>
<proteinExistence type="predicted"/>
<dbReference type="PANTHER" id="PTHR35271">
    <property type="entry name" value="ABC TRANSPORTER, SUBSTRATE-BINDING LIPOPROTEIN-RELATED"/>
    <property type="match status" value="1"/>
</dbReference>
<evidence type="ECO:0008006" key="3">
    <source>
        <dbReference type="Google" id="ProtNLM"/>
    </source>
</evidence>
<dbReference type="InterPro" id="IPR007487">
    <property type="entry name" value="ABC_transpt-TYRBP-like"/>
</dbReference>
<name>A0A839A8U5_9LACT</name>
<dbReference type="InterPro" id="IPR028082">
    <property type="entry name" value="Peripla_BP_I"/>
</dbReference>